<gene>
    <name evidence="3" type="ORF">IDH45_06830</name>
</gene>
<organism evidence="3 4">
    <name type="scientific">Paenibacillus oceani</name>
    <dbReference type="NCBI Taxonomy" id="2772510"/>
    <lineage>
        <taxon>Bacteria</taxon>
        <taxon>Bacillati</taxon>
        <taxon>Bacillota</taxon>
        <taxon>Bacilli</taxon>
        <taxon>Bacillales</taxon>
        <taxon>Paenibacillaceae</taxon>
        <taxon>Paenibacillus</taxon>
    </lineage>
</organism>
<evidence type="ECO:0000256" key="1">
    <source>
        <dbReference type="ARBA" id="ARBA00043985"/>
    </source>
</evidence>
<comment type="caution">
    <text evidence="3">The sequence shown here is derived from an EMBL/GenBank/DDBJ whole genome shotgun (WGS) entry which is preliminary data.</text>
</comment>
<reference evidence="3" key="1">
    <citation type="submission" date="2020-09" db="EMBL/GenBank/DDBJ databases">
        <title>A novel bacterium of genus Paenibacillus, isolated from South China Sea.</title>
        <authorList>
            <person name="Huang H."/>
            <person name="Mo K."/>
            <person name="Hu Y."/>
        </authorList>
    </citation>
    <scope>NUCLEOTIDE SEQUENCE</scope>
    <source>
        <strain evidence="3">IB182363</strain>
    </source>
</reference>
<dbReference type="PANTHER" id="PTHR31088:SF6">
    <property type="entry name" value="PHAGE SHOCK PROTEIN A"/>
    <property type="match status" value="1"/>
</dbReference>
<sequence length="224" mass="26468">MSLMRRMRDITVATLNERLEQAEDPVKLIDQYLTAQKEQIMQSEKVHRQLMAHAGSLRQQAMSAEQLRDKREQQAMIALKAGEDHVAKMALQEKILQEEKYEQFKELYEQSKLSIVELEEQLDQLKRDFDEVLSKRQYYMARLESIRLQRHMNESLRGGYPGISGRTFHRLEERISDLELETKSLRDVRQLGREVAHTGSQMQQALERELSQLKNKLEKEGWLK</sequence>
<dbReference type="PANTHER" id="PTHR31088">
    <property type="entry name" value="MEMBRANE-ASSOCIATED PROTEIN VIPP1, CHLOROPLASTIC"/>
    <property type="match status" value="1"/>
</dbReference>
<accession>A0A927GZ44</accession>
<comment type="similarity">
    <text evidence="1">Belongs to the PspA/Vipp/IM30 family.</text>
</comment>
<keyword evidence="4" id="KW-1185">Reference proteome</keyword>
<protein>
    <submittedName>
        <fullName evidence="3">PspA/IM30 family protein</fullName>
    </submittedName>
</protein>
<evidence type="ECO:0000313" key="4">
    <source>
        <dbReference type="Proteomes" id="UP000639396"/>
    </source>
</evidence>
<proteinExistence type="inferred from homology"/>
<name>A0A927GZ44_9BACL</name>
<dbReference type="InterPro" id="IPR007157">
    <property type="entry name" value="PspA_VIPP1"/>
</dbReference>
<evidence type="ECO:0000313" key="3">
    <source>
        <dbReference type="EMBL" id="MBD2861707.1"/>
    </source>
</evidence>
<feature type="coiled-coil region" evidence="2">
    <location>
        <begin position="101"/>
        <end position="135"/>
    </location>
</feature>
<dbReference type="Proteomes" id="UP000639396">
    <property type="component" value="Unassembled WGS sequence"/>
</dbReference>
<dbReference type="AlphaFoldDB" id="A0A927GZ44"/>
<keyword evidence="2" id="KW-0175">Coiled coil</keyword>
<dbReference type="RefSeq" id="WP_190925929.1">
    <property type="nucleotide sequence ID" value="NZ_JACXJA010000006.1"/>
</dbReference>
<dbReference type="Pfam" id="PF04012">
    <property type="entry name" value="PspA_IM30"/>
    <property type="match status" value="1"/>
</dbReference>
<feature type="coiled-coil region" evidence="2">
    <location>
        <begin position="168"/>
        <end position="223"/>
    </location>
</feature>
<evidence type="ECO:0000256" key="2">
    <source>
        <dbReference type="SAM" id="Coils"/>
    </source>
</evidence>
<dbReference type="EMBL" id="JACXJA010000006">
    <property type="protein sequence ID" value="MBD2861707.1"/>
    <property type="molecule type" value="Genomic_DNA"/>
</dbReference>